<organism evidence="1 2">
    <name type="scientific">Prevotella jejuni</name>
    <dbReference type="NCBI Taxonomy" id="1177574"/>
    <lineage>
        <taxon>Bacteria</taxon>
        <taxon>Pseudomonadati</taxon>
        <taxon>Bacteroidota</taxon>
        <taxon>Bacteroidia</taxon>
        <taxon>Bacteroidales</taxon>
        <taxon>Prevotellaceae</taxon>
        <taxon>Prevotella</taxon>
    </lineage>
</organism>
<dbReference type="Proteomes" id="UP000198427">
    <property type="component" value="Unassembled WGS sequence"/>
</dbReference>
<dbReference type="InterPro" id="IPR021284">
    <property type="entry name" value="DUF2750"/>
</dbReference>
<comment type="caution">
    <text evidence="1">The sequence shown here is derived from an EMBL/GenBank/DDBJ whole genome shotgun (WGS) entry which is preliminary data.</text>
</comment>
<gene>
    <name evidence="1" type="ORF">SAMN06265364_1482</name>
</gene>
<dbReference type="AlphaFoldDB" id="A0A2K9HDR8"/>
<dbReference type="Pfam" id="PF11042">
    <property type="entry name" value="DUF2750"/>
    <property type="match status" value="1"/>
</dbReference>
<dbReference type="RefSeq" id="WP_089367202.1">
    <property type="nucleotide sequence ID" value="NZ_CP023864.1"/>
</dbReference>
<dbReference type="EMBL" id="FZNZ01000048">
    <property type="protein sequence ID" value="SNS13517.1"/>
    <property type="molecule type" value="Genomic_DNA"/>
</dbReference>
<sequence>MEISKQEIEAIIRLSPEKRYAYFIKRICDWECIWTLFDDDSIILNEGKKGELYVILFPFNDFASYYINQTKAMSGSICKCFELAEFLNTTIRKLQVHNINKALIFPVPDGFGLNVSISTLIDDINEELENYK</sequence>
<dbReference type="KEGG" id="pje:CRM71_11470"/>
<proteinExistence type="predicted"/>
<accession>A0A2K9HDR8</accession>
<evidence type="ECO:0000313" key="2">
    <source>
        <dbReference type="Proteomes" id="UP000198427"/>
    </source>
</evidence>
<protein>
    <submittedName>
        <fullName evidence="1">Uncharacterized protein</fullName>
    </submittedName>
</protein>
<name>A0A2K9HDR8_9BACT</name>
<dbReference type="GeneID" id="94029997"/>
<keyword evidence="2" id="KW-1185">Reference proteome</keyword>
<evidence type="ECO:0000313" key="1">
    <source>
        <dbReference type="EMBL" id="SNS13517.1"/>
    </source>
</evidence>
<reference evidence="1 2" key="1">
    <citation type="submission" date="2017-06" db="EMBL/GenBank/DDBJ databases">
        <authorList>
            <person name="Varghese N."/>
            <person name="Submissions S."/>
        </authorList>
    </citation>
    <scope>NUCLEOTIDE SEQUENCE [LARGE SCALE GENOMIC DNA]</scope>
    <source>
        <strain evidence="1 2">DSM 26989</strain>
    </source>
</reference>
<dbReference type="OrthoDB" id="2936081at2"/>